<dbReference type="NCBIfam" id="TIGR03824">
    <property type="entry name" value="FlgM_jcvi"/>
    <property type="match status" value="1"/>
</dbReference>
<evidence type="ECO:0000256" key="3">
    <source>
        <dbReference type="ARBA" id="ARBA00022491"/>
    </source>
</evidence>
<gene>
    <name evidence="10" type="ORF">XTALMG727_0407</name>
</gene>
<dbReference type="InterPro" id="IPR007412">
    <property type="entry name" value="FlgM"/>
</dbReference>
<keyword evidence="5" id="KW-0805">Transcription regulation</keyword>
<keyword evidence="10" id="KW-0282">Flagellum</keyword>
<organism evidence="10 11">
    <name type="scientific">Xanthomonas graminis pv. arrhenatheri LMG 727</name>
    <dbReference type="NCBI Taxonomy" id="1195923"/>
    <lineage>
        <taxon>Bacteria</taxon>
        <taxon>Pseudomonadati</taxon>
        <taxon>Pseudomonadota</taxon>
        <taxon>Gammaproteobacteria</taxon>
        <taxon>Lysobacterales</taxon>
        <taxon>Lysobacteraceae</taxon>
        <taxon>Xanthomonas</taxon>
        <taxon>Xanthomonas translucens group</taxon>
        <taxon>Xanthomonas graminis</taxon>
    </lineage>
</organism>
<name>A0A0K2ZF43_9XANT</name>
<dbReference type="Pfam" id="PF04316">
    <property type="entry name" value="FlgM"/>
    <property type="match status" value="1"/>
</dbReference>
<dbReference type="RefSeq" id="WP_004425633.1">
    <property type="nucleotide sequence ID" value="NZ_CXOI01000005.1"/>
</dbReference>
<evidence type="ECO:0000256" key="1">
    <source>
        <dbReference type="ARBA" id="ARBA00005322"/>
    </source>
</evidence>
<accession>A0A0K2ZF43</accession>
<keyword evidence="10" id="KW-0969">Cilium</keyword>
<evidence type="ECO:0000256" key="5">
    <source>
        <dbReference type="ARBA" id="ARBA00023015"/>
    </source>
</evidence>
<keyword evidence="11" id="KW-1185">Reference proteome</keyword>
<feature type="domain" description="Anti-sigma-28 factor FlgM C-terminal" evidence="9">
    <location>
        <begin position="44"/>
        <end position="98"/>
    </location>
</feature>
<dbReference type="GeneID" id="66886993"/>
<keyword evidence="6" id="KW-0804">Transcription</keyword>
<keyword evidence="3" id="KW-0678">Repressor</keyword>
<sequence length="105" mass="10802">MSQKIEGSLPSQATLRTTAVNTKAASGASEDGQNRAVGATAATDSLRLTGEASGLQSLQRQLSAAPAVDSNRVESVRSALQGGTYKINPDAIASRMLDLDQQLSA</sequence>
<dbReference type="SUPFAM" id="SSF101498">
    <property type="entry name" value="Anti-sigma factor FlgM"/>
    <property type="match status" value="1"/>
</dbReference>
<evidence type="ECO:0000256" key="8">
    <source>
        <dbReference type="ARBA" id="ARBA00030117"/>
    </source>
</evidence>
<evidence type="ECO:0000256" key="2">
    <source>
        <dbReference type="ARBA" id="ARBA00017823"/>
    </source>
</evidence>
<evidence type="ECO:0000256" key="7">
    <source>
        <dbReference type="ARBA" id="ARBA00024739"/>
    </source>
</evidence>
<dbReference type="GO" id="GO:0045892">
    <property type="term" value="P:negative regulation of DNA-templated transcription"/>
    <property type="evidence" value="ECO:0007669"/>
    <property type="project" value="InterPro"/>
</dbReference>
<dbReference type="Proteomes" id="UP000046187">
    <property type="component" value="Unassembled WGS sequence"/>
</dbReference>
<comment type="similarity">
    <text evidence="1">Belongs to the FlgM family.</text>
</comment>
<dbReference type="InterPro" id="IPR031316">
    <property type="entry name" value="FlgM_C"/>
</dbReference>
<dbReference type="GO" id="GO:0044781">
    <property type="term" value="P:bacterial-type flagellum organization"/>
    <property type="evidence" value="ECO:0007669"/>
    <property type="project" value="UniProtKB-KW"/>
</dbReference>
<proteinExistence type="inferred from homology"/>
<protein>
    <recommendedName>
        <fullName evidence="2">Negative regulator of flagellin synthesis</fullName>
    </recommendedName>
    <alternativeName>
        <fullName evidence="8">Anti-sigma-28 factor</fullName>
    </alternativeName>
</protein>
<reference evidence="11" key="1">
    <citation type="submission" date="2015-07" db="EMBL/GenBank/DDBJ databases">
        <authorList>
            <person name="Wibberg D."/>
        </authorList>
    </citation>
    <scope>NUCLEOTIDE SEQUENCE [LARGE SCALE GENOMIC DNA]</scope>
</reference>
<evidence type="ECO:0000259" key="9">
    <source>
        <dbReference type="Pfam" id="PF04316"/>
    </source>
</evidence>
<keyword evidence="4" id="KW-1005">Bacterial flagellum biogenesis</keyword>
<evidence type="ECO:0000256" key="4">
    <source>
        <dbReference type="ARBA" id="ARBA00022795"/>
    </source>
</evidence>
<dbReference type="InterPro" id="IPR035890">
    <property type="entry name" value="Anti-sigma-28_factor_FlgM_sf"/>
</dbReference>
<keyword evidence="10" id="KW-0966">Cell projection</keyword>
<evidence type="ECO:0000256" key="6">
    <source>
        <dbReference type="ARBA" id="ARBA00023163"/>
    </source>
</evidence>
<evidence type="ECO:0000313" key="10">
    <source>
        <dbReference type="EMBL" id="CTP82774.1"/>
    </source>
</evidence>
<dbReference type="AlphaFoldDB" id="A0A0K2ZF43"/>
<dbReference type="EMBL" id="CXOI01000005">
    <property type="protein sequence ID" value="CTP82774.1"/>
    <property type="molecule type" value="Genomic_DNA"/>
</dbReference>
<comment type="function">
    <text evidence="7">Responsible for the coupling of flagellin expression to flagellar assembly by preventing expression of the flagellin genes when a component of the middle class of proteins is defective. It negatively regulates flagellar genes by inhibiting the activity of FliA by directly binding to FliA.</text>
</comment>
<evidence type="ECO:0000313" key="11">
    <source>
        <dbReference type="Proteomes" id="UP000046187"/>
    </source>
</evidence>